<dbReference type="RefSeq" id="WP_091742502.1">
    <property type="nucleotide sequence ID" value="NZ_FNNQ01000017.1"/>
</dbReference>
<reference evidence="3 4" key="1">
    <citation type="submission" date="2016-10" db="EMBL/GenBank/DDBJ databases">
        <authorList>
            <person name="de Groot N.N."/>
        </authorList>
    </citation>
    <scope>NUCLEOTIDE SEQUENCE [LARGE SCALE GENOMIC DNA]</scope>
    <source>
        <strain evidence="3 4">DSM 45610</strain>
    </source>
</reference>
<feature type="compositionally biased region" description="Basic and acidic residues" evidence="1">
    <location>
        <begin position="247"/>
        <end position="256"/>
    </location>
</feature>
<feature type="transmembrane region" description="Helical" evidence="2">
    <location>
        <begin position="20"/>
        <end position="41"/>
    </location>
</feature>
<evidence type="ECO:0000256" key="2">
    <source>
        <dbReference type="SAM" id="Phobius"/>
    </source>
</evidence>
<keyword evidence="2" id="KW-0472">Membrane</keyword>
<accession>A0A1H3BLG1</accession>
<feature type="compositionally biased region" description="Basic and acidic residues" evidence="1">
    <location>
        <begin position="130"/>
        <end position="142"/>
    </location>
</feature>
<keyword evidence="2" id="KW-1133">Transmembrane helix</keyword>
<keyword evidence="2" id="KW-0812">Transmembrane</keyword>
<organism evidence="3 4">
    <name type="scientific">Marininema mesophilum</name>
    <dbReference type="NCBI Taxonomy" id="1048340"/>
    <lineage>
        <taxon>Bacteria</taxon>
        <taxon>Bacillati</taxon>
        <taxon>Bacillota</taxon>
        <taxon>Bacilli</taxon>
        <taxon>Bacillales</taxon>
        <taxon>Thermoactinomycetaceae</taxon>
        <taxon>Marininema</taxon>
    </lineage>
</organism>
<evidence type="ECO:0000256" key="1">
    <source>
        <dbReference type="SAM" id="MobiDB-lite"/>
    </source>
</evidence>
<keyword evidence="4" id="KW-1185">Reference proteome</keyword>
<dbReference type="STRING" id="1048340.SAMN05444487_11751"/>
<feature type="region of interest" description="Disordered" evidence="1">
    <location>
        <begin position="130"/>
        <end position="157"/>
    </location>
</feature>
<evidence type="ECO:0000313" key="4">
    <source>
        <dbReference type="Proteomes" id="UP000198534"/>
    </source>
</evidence>
<dbReference type="EMBL" id="FNNQ01000017">
    <property type="protein sequence ID" value="SDX42812.1"/>
    <property type="molecule type" value="Genomic_DNA"/>
</dbReference>
<sequence length="256" mass="28949">MGDKIRPAGWYKTGKTLLLIWGIGTVCVSGIALAVLYPTYIEKEDQYRELKSLKTYHAKQQQTLVADKQKPVAPGFEELKGLQEKVPTDVDSARLLRDLTQVVEKAKATWVELRSADRLKDLKPLDEGKVKAETTVQRKEDDSSQNQVKEPSPPSNKKLQRYWGDLYVQVDSNSFTSLLQELEQLDRIIAVQGFEYVDQVDSKTGNLRIRFAYYAYKDAVVEKSIPKKDTVTDLSRQPSGEPSPPAKGKEYQKGNP</sequence>
<gene>
    <name evidence="3" type="ORF">SAMN05444487_11751</name>
</gene>
<name>A0A1H3BLG1_9BACL</name>
<dbReference type="Proteomes" id="UP000198534">
    <property type="component" value="Unassembled WGS sequence"/>
</dbReference>
<proteinExistence type="predicted"/>
<evidence type="ECO:0000313" key="3">
    <source>
        <dbReference type="EMBL" id="SDX42812.1"/>
    </source>
</evidence>
<protein>
    <submittedName>
        <fullName evidence="3">Uncharacterized protein</fullName>
    </submittedName>
</protein>
<feature type="region of interest" description="Disordered" evidence="1">
    <location>
        <begin position="226"/>
        <end position="256"/>
    </location>
</feature>
<dbReference type="OrthoDB" id="2988547at2"/>
<dbReference type="AlphaFoldDB" id="A0A1H3BLG1"/>